<proteinExistence type="inferred from homology"/>
<feature type="transmembrane region" description="Helical" evidence="5">
    <location>
        <begin position="6"/>
        <end position="25"/>
    </location>
</feature>
<dbReference type="GO" id="GO:0048038">
    <property type="term" value="F:quinone binding"/>
    <property type="evidence" value="ECO:0007669"/>
    <property type="project" value="UniProtKB-KW"/>
</dbReference>
<dbReference type="NCBIfam" id="NF004442">
    <property type="entry name" value="PRK05777.1-5"/>
    <property type="match status" value="1"/>
</dbReference>
<evidence type="ECO:0000259" key="7">
    <source>
        <dbReference type="Pfam" id="PF00361"/>
    </source>
</evidence>
<dbReference type="GO" id="GO:0050136">
    <property type="term" value="F:NADH dehydrogenase (quinone) (non-electrogenic) activity"/>
    <property type="evidence" value="ECO:0007669"/>
    <property type="project" value="UniProtKB-UniRule"/>
</dbReference>
<gene>
    <name evidence="5" type="primary">nuoN</name>
    <name evidence="8" type="ORF">EV671_1004201</name>
</gene>
<feature type="transmembrane region" description="Helical" evidence="5">
    <location>
        <begin position="203"/>
        <end position="228"/>
    </location>
</feature>
<comment type="catalytic activity">
    <reaction evidence="5">
        <text>a quinone + NADH + 5 H(+)(in) = a quinol + NAD(+) + 4 H(+)(out)</text>
        <dbReference type="Rhea" id="RHEA:57888"/>
        <dbReference type="ChEBI" id="CHEBI:15378"/>
        <dbReference type="ChEBI" id="CHEBI:24646"/>
        <dbReference type="ChEBI" id="CHEBI:57540"/>
        <dbReference type="ChEBI" id="CHEBI:57945"/>
        <dbReference type="ChEBI" id="CHEBI:132124"/>
    </reaction>
</comment>
<keyword evidence="5" id="KW-0813">Transport</keyword>
<feature type="transmembrane region" description="Helical" evidence="5">
    <location>
        <begin position="273"/>
        <end position="292"/>
    </location>
</feature>
<evidence type="ECO:0000256" key="1">
    <source>
        <dbReference type="ARBA" id="ARBA00004127"/>
    </source>
</evidence>
<feature type="transmembrane region" description="Helical" evidence="5">
    <location>
        <begin position="377"/>
        <end position="396"/>
    </location>
</feature>
<comment type="caution">
    <text evidence="8">The sequence shown here is derived from an EMBL/GenBank/DDBJ whole genome shotgun (WGS) entry which is preliminary data.</text>
</comment>
<keyword evidence="4 5" id="KW-0472">Membrane</keyword>
<feature type="transmembrane region" description="Helical" evidence="5">
    <location>
        <begin position="416"/>
        <end position="435"/>
    </location>
</feature>
<sequence>MNDMNWLAIYPEILLLAMGCVVALVDLWVTDEQRRPTYWLTQLTLVVVAGLHFSYFDAGLTTYAMQGMVVADPMGHLLAGFACVATLVTLVYARPYAGVREMLKGELFILSLFSLLGINVMLSANNFLVIYLGLELMSLSLYALVALRRDNAIATEAAMKYFVLGALASGFLLYGLSMMYGATGSLSIPQVFDVISQGVPNKSVLVFGVVFVVAGLAFKLGAAPFHMWVPDVYQGAPTAVTLLIGAAPKLAAFAITVRLLVEGMIGLAVDWQQMLVVLSVLSLLIGNLAAIAQSNLKRMLAYSTIANMGFMLLGMTAGVVNNNTLSAANAYSSAMFYTVTYVLTTLGTFGMVILLSRQGHEAEEIKDLAGLARRSPWFALVMTMFMFSLAGVPPTVGFHAKLAVLQALVATGVGFYLWLAVFAVVVSLVGAFYYLRVVKVMFFDEPTDAAAIAAPTDVRLVMTLNGAAVLVLGLLPGGLLDLCKVAIRQALTT</sequence>
<dbReference type="InterPro" id="IPR010096">
    <property type="entry name" value="NADH-Q_OxRdtase_suN/2"/>
</dbReference>
<dbReference type="EMBL" id="SMBU01000004">
    <property type="protein sequence ID" value="TCV02426.1"/>
    <property type="molecule type" value="Genomic_DNA"/>
</dbReference>
<dbReference type="Pfam" id="PF00361">
    <property type="entry name" value="Proton_antipo_M"/>
    <property type="match status" value="1"/>
</dbReference>
<evidence type="ECO:0000256" key="4">
    <source>
        <dbReference type="ARBA" id="ARBA00023136"/>
    </source>
</evidence>
<keyword evidence="5" id="KW-0520">NAD</keyword>
<evidence type="ECO:0000313" key="8">
    <source>
        <dbReference type="EMBL" id="TCV02426.1"/>
    </source>
</evidence>
<feature type="transmembrane region" description="Helical" evidence="5">
    <location>
        <begin position="105"/>
        <end position="122"/>
    </location>
</feature>
<keyword evidence="2 5" id="KW-0812">Transmembrane</keyword>
<evidence type="ECO:0000256" key="5">
    <source>
        <dbReference type="HAMAP-Rule" id="MF_00445"/>
    </source>
</evidence>
<feature type="transmembrane region" description="Helical" evidence="5">
    <location>
        <begin position="335"/>
        <end position="356"/>
    </location>
</feature>
<dbReference type="GO" id="GO:0012505">
    <property type="term" value="C:endomembrane system"/>
    <property type="evidence" value="ECO:0007669"/>
    <property type="project" value="UniProtKB-SubCell"/>
</dbReference>
<evidence type="ECO:0000256" key="2">
    <source>
        <dbReference type="ARBA" id="ARBA00022692"/>
    </source>
</evidence>
<accession>A0A4R3VB02</accession>
<feature type="transmembrane region" description="Helical" evidence="5">
    <location>
        <begin position="37"/>
        <end position="55"/>
    </location>
</feature>
<dbReference type="PANTHER" id="PTHR22773">
    <property type="entry name" value="NADH DEHYDROGENASE"/>
    <property type="match status" value="1"/>
</dbReference>
<feature type="transmembrane region" description="Helical" evidence="5">
    <location>
        <begin position="299"/>
        <end position="320"/>
    </location>
</feature>
<dbReference type="NCBIfam" id="TIGR01770">
    <property type="entry name" value="NDH_I_N"/>
    <property type="match status" value="1"/>
</dbReference>
<comment type="function">
    <text evidence="5">NDH-1 shuttles electrons from NADH, via FMN and iron-sulfur (Fe-S) centers, to quinones in the respiratory chain. The immediate electron acceptor for the enzyme in this species is believed to be ubiquinone. Couples the redox reaction to proton translocation (for every two electrons transferred, four hydrogen ions are translocated across the cytoplasmic membrane), and thus conserves the redox energy in a proton gradient.</text>
</comment>
<keyword evidence="3 5" id="KW-1133">Transmembrane helix</keyword>
<evidence type="ECO:0000256" key="6">
    <source>
        <dbReference type="RuleBase" id="RU000320"/>
    </source>
</evidence>
<comment type="subcellular location">
    <subcellularLocation>
        <location evidence="5">Cell membrane</location>
        <topology evidence="5">Multi-pass membrane protein</topology>
    </subcellularLocation>
    <subcellularLocation>
        <location evidence="1">Endomembrane system</location>
        <topology evidence="1">Multi-pass membrane protein</topology>
    </subcellularLocation>
    <subcellularLocation>
        <location evidence="6">Membrane</location>
        <topology evidence="6">Multi-pass membrane protein</topology>
    </subcellularLocation>
</comment>
<dbReference type="GO" id="GO:0008137">
    <property type="term" value="F:NADH dehydrogenase (ubiquinone) activity"/>
    <property type="evidence" value="ECO:0007669"/>
    <property type="project" value="InterPro"/>
</dbReference>
<evidence type="ECO:0000256" key="3">
    <source>
        <dbReference type="ARBA" id="ARBA00022989"/>
    </source>
</evidence>
<dbReference type="Proteomes" id="UP000295110">
    <property type="component" value="Unassembled WGS sequence"/>
</dbReference>
<keyword evidence="5" id="KW-1278">Translocase</keyword>
<feature type="transmembrane region" description="Helical" evidence="5">
    <location>
        <begin position="240"/>
        <end position="261"/>
    </location>
</feature>
<keyword evidence="9" id="KW-1185">Reference proteome</keyword>
<keyword evidence="5" id="KW-0830">Ubiquinone</keyword>
<dbReference type="EC" id="7.1.1.-" evidence="5"/>
<dbReference type="RefSeq" id="WP_132570297.1">
    <property type="nucleotide sequence ID" value="NZ_CBCSGL010000001.1"/>
</dbReference>
<dbReference type="GO" id="GO:0005886">
    <property type="term" value="C:plasma membrane"/>
    <property type="evidence" value="ECO:0007669"/>
    <property type="project" value="UniProtKB-SubCell"/>
</dbReference>
<comment type="similarity">
    <text evidence="5">Belongs to the complex I subunit 2 family.</text>
</comment>
<reference evidence="8 9" key="1">
    <citation type="submission" date="2019-03" db="EMBL/GenBank/DDBJ databases">
        <title>Genomic Encyclopedia of Type Strains, Phase IV (KMG-IV): sequencing the most valuable type-strain genomes for metagenomic binning, comparative biology and taxonomic classification.</title>
        <authorList>
            <person name="Goeker M."/>
        </authorList>
    </citation>
    <scope>NUCLEOTIDE SEQUENCE [LARGE SCALE GENOMIC DNA]</scope>
    <source>
        <strain evidence="8 9">DSM 654</strain>
    </source>
</reference>
<feature type="transmembrane region" description="Helical" evidence="5">
    <location>
        <begin position="159"/>
        <end position="183"/>
    </location>
</feature>
<dbReference type="AlphaFoldDB" id="A0A4R3VB02"/>
<dbReference type="GO" id="GO:0042773">
    <property type="term" value="P:ATP synthesis coupled electron transport"/>
    <property type="evidence" value="ECO:0007669"/>
    <property type="project" value="InterPro"/>
</dbReference>
<keyword evidence="5" id="KW-1003">Cell membrane</keyword>
<evidence type="ECO:0000313" key="9">
    <source>
        <dbReference type="Proteomes" id="UP000295110"/>
    </source>
</evidence>
<dbReference type="HAMAP" id="MF_00445">
    <property type="entry name" value="NDH1_NuoN_1"/>
    <property type="match status" value="1"/>
</dbReference>
<name>A0A4R3VB02_ROSSA</name>
<feature type="domain" description="NADH:quinone oxidoreductase/Mrp antiporter transmembrane" evidence="7">
    <location>
        <begin position="124"/>
        <end position="426"/>
    </location>
</feature>
<keyword evidence="5" id="KW-0874">Quinone</keyword>
<comment type="subunit">
    <text evidence="5">NDH-1 is composed of 14 different subunits. Subunits NuoA, H, J, K, L, M, N constitute the membrane sector of the complex.</text>
</comment>
<dbReference type="PRINTS" id="PR01434">
    <property type="entry name" value="NADHDHGNASE5"/>
</dbReference>
<protein>
    <recommendedName>
        <fullName evidence="5">NADH-quinone oxidoreductase subunit N</fullName>
        <ecNumber evidence="5">7.1.1.-</ecNumber>
    </recommendedName>
    <alternativeName>
        <fullName evidence="5">NADH dehydrogenase I subunit N</fullName>
    </alternativeName>
    <alternativeName>
        <fullName evidence="5">NDH-1 subunit N</fullName>
    </alternativeName>
</protein>
<feature type="transmembrane region" description="Helical" evidence="5">
    <location>
        <begin position="75"/>
        <end position="93"/>
    </location>
</feature>
<organism evidence="8 9">
    <name type="scientific">Roseateles saccharophilus</name>
    <name type="common">Pseudomonas saccharophila</name>
    <dbReference type="NCBI Taxonomy" id="304"/>
    <lineage>
        <taxon>Bacteria</taxon>
        <taxon>Pseudomonadati</taxon>
        <taxon>Pseudomonadota</taxon>
        <taxon>Betaproteobacteria</taxon>
        <taxon>Burkholderiales</taxon>
        <taxon>Sphaerotilaceae</taxon>
        <taxon>Roseateles</taxon>
    </lineage>
</organism>
<dbReference type="OrthoDB" id="9768329at2"/>
<dbReference type="InterPro" id="IPR001750">
    <property type="entry name" value="ND/Mrp_TM"/>
</dbReference>